<comment type="caution">
    <text evidence="9">The sequence shown here is derived from an EMBL/GenBank/DDBJ whole genome shotgun (WGS) entry which is preliminary data.</text>
</comment>
<accession>A0ABT0NAX2</accession>
<dbReference type="RefSeq" id="WP_249249612.1">
    <property type="nucleotide sequence ID" value="NZ_JAKIKT010000005.1"/>
</dbReference>
<keyword evidence="4 6" id="KW-0802">TPR repeat</keyword>
<dbReference type="SMART" id="SM00028">
    <property type="entry name" value="TPR"/>
    <property type="match status" value="5"/>
</dbReference>
<evidence type="ECO:0000256" key="3">
    <source>
        <dbReference type="ARBA" id="ARBA00022737"/>
    </source>
</evidence>
<feature type="compositionally biased region" description="Polar residues" evidence="7">
    <location>
        <begin position="444"/>
        <end position="472"/>
    </location>
</feature>
<dbReference type="PANTHER" id="PTHR46630:SF1">
    <property type="entry name" value="TETRATRICOPEPTIDE REPEAT PROTEIN 29"/>
    <property type="match status" value="1"/>
</dbReference>
<dbReference type="CDD" id="cd22890">
    <property type="entry name" value="ChiS-DBD"/>
    <property type="match status" value="1"/>
</dbReference>
<keyword evidence="10" id="KW-1185">Reference proteome</keyword>
<dbReference type="Pfam" id="PF13424">
    <property type="entry name" value="TPR_12"/>
    <property type="match status" value="1"/>
</dbReference>
<evidence type="ECO:0000256" key="6">
    <source>
        <dbReference type="PROSITE-ProRule" id="PRU00339"/>
    </source>
</evidence>
<dbReference type="Gene3D" id="1.25.40.10">
    <property type="entry name" value="Tetratricopeptide repeat domain"/>
    <property type="match status" value="2"/>
</dbReference>
<feature type="region of interest" description="Disordered" evidence="7">
    <location>
        <begin position="436"/>
        <end position="477"/>
    </location>
</feature>
<evidence type="ECO:0000256" key="1">
    <source>
        <dbReference type="ARBA" id="ARBA00004496"/>
    </source>
</evidence>
<dbReference type="PROSITE" id="PS50293">
    <property type="entry name" value="TPR_REGION"/>
    <property type="match status" value="1"/>
</dbReference>
<proteinExistence type="inferred from homology"/>
<evidence type="ECO:0000256" key="4">
    <source>
        <dbReference type="ARBA" id="ARBA00022803"/>
    </source>
</evidence>
<protein>
    <submittedName>
        <fullName evidence="9">Tetratricopeptide repeat protein</fullName>
    </submittedName>
</protein>
<keyword evidence="3" id="KW-0677">Repeat</keyword>
<comment type="similarity">
    <text evidence="5">Belongs to the Rap family.</text>
</comment>
<feature type="transmembrane region" description="Helical" evidence="8">
    <location>
        <begin position="407"/>
        <end position="428"/>
    </location>
</feature>
<dbReference type="PANTHER" id="PTHR46630">
    <property type="entry name" value="TETRATRICOPEPTIDE REPEAT PROTEIN 29"/>
    <property type="match status" value="1"/>
</dbReference>
<keyword evidence="8" id="KW-0812">Transmembrane</keyword>
<evidence type="ECO:0000313" key="10">
    <source>
        <dbReference type="Proteomes" id="UP001202831"/>
    </source>
</evidence>
<dbReference type="Proteomes" id="UP001202831">
    <property type="component" value="Unassembled WGS sequence"/>
</dbReference>
<gene>
    <name evidence="9" type="ORF">L2725_14670</name>
</gene>
<dbReference type="PROSITE" id="PS50005">
    <property type="entry name" value="TPR"/>
    <property type="match status" value="2"/>
</dbReference>
<reference evidence="9 10" key="1">
    <citation type="submission" date="2022-01" db="EMBL/GenBank/DDBJ databases">
        <title>Whole genome-based taxonomy of the Shewanellaceae.</title>
        <authorList>
            <person name="Martin-Rodriguez A.J."/>
        </authorList>
    </citation>
    <scope>NUCLEOTIDE SEQUENCE [LARGE SCALE GENOMIC DNA]</scope>
    <source>
        <strain evidence="9 10">DSM 21332</strain>
    </source>
</reference>
<keyword evidence="8" id="KW-1133">Transmembrane helix</keyword>
<keyword evidence="2" id="KW-0963">Cytoplasm</keyword>
<feature type="repeat" description="TPR" evidence="6">
    <location>
        <begin position="186"/>
        <end position="219"/>
    </location>
</feature>
<dbReference type="InterPro" id="IPR019734">
    <property type="entry name" value="TPR_rpt"/>
</dbReference>
<evidence type="ECO:0000256" key="8">
    <source>
        <dbReference type="SAM" id="Phobius"/>
    </source>
</evidence>
<feature type="repeat" description="TPR" evidence="6">
    <location>
        <begin position="106"/>
        <end position="139"/>
    </location>
</feature>
<evidence type="ECO:0000313" key="9">
    <source>
        <dbReference type="EMBL" id="MCL2915001.1"/>
    </source>
</evidence>
<dbReference type="EMBL" id="JAKIKT010000005">
    <property type="protein sequence ID" value="MCL2915001.1"/>
    <property type="molecule type" value="Genomic_DNA"/>
</dbReference>
<dbReference type="Pfam" id="PF13432">
    <property type="entry name" value="TPR_16"/>
    <property type="match status" value="1"/>
</dbReference>
<evidence type="ECO:0000256" key="2">
    <source>
        <dbReference type="ARBA" id="ARBA00022490"/>
    </source>
</evidence>
<comment type="subcellular location">
    <subcellularLocation>
        <location evidence="1">Cytoplasm</location>
    </subcellularLocation>
</comment>
<evidence type="ECO:0000256" key="7">
    <source>
        <dbReference type="SAM" id="MobiDB-lite"/>
    </source>
</evidence>
<sequence length="632" mass="70986">MDGADLPVTARFTYIFFVVLSIFVPVMVTAQENSCQPDKTAPVDQGELILSCERLVADSESNDQNYATNVMALAKLYQKSGDLSSAETVLTELLEVTGGSGSESEVKNLRQLGIIHFKWRRYEEAFNQFEAAIKISLKLQNDTLVALGYNDLANIYKVYGDLDTSVQLLLKSYDIHVSEGNKTGQAGVLNNLGTVYRDTGDYEEAIVSYRRAYSLLNDMDQPIRAASTLSSLGVTFDLNGDKERAIALLTQAAGIFETHRSYRHLAYTYILLAEIEIKAEDPEQAQHWVDEAILATNLVHSSEKSPQLELVQGLIWAKQGNYTAALAAFEQAKTLIESNTEYKLQQRLYTAMAEVSEKTNDYQASSLYWKKYAETLNSQLTLKDAIGTSRLQTVFSFTPTVQTKDDYSLITIYVGAGALLLSLIFIVANSVRRHRHKAKPADNESPNPKTHSSQPAQVEDNGLNNSMESGTENDGKVTQELNQSRPVTHYDKEAVFKATDEQANEYSEDQVLQVRTQLVDLMHQSLQMWEETTQTGKLELAQQSKIWSVGIDDGRLRARAMERYFSLNTLPQKPRWRSVVRTCNFVLQKCQGKSLFREELEANLKDFQDKMKKTSLVSSKVSVVDSDICRHD</sequence>
<dbReference type="InterPro" id="IPR011990">
    <property type="entry name" value="TPR-like_helical_dom_sf"/>
</dbReference>
<keyword evidence="8" id="KW-0472">Membrane</keyword>
<feature type="transmembrane region" description="Helical" evidence="8">
    <location>
        <begin position="12"/>
        <end position="30"/>
    </location>
</feature>
<dbReference type="InterPro" id="IPR051476">
    <property type="entry name" value="Bac_ResReg_Asp_Phosphatase"/>
</dbReference>
<organism evidence="9 10">
    <name type="scientific">Shewanella corallii</name>
    <dbReference type="NCBI Taxonomy" id="560080"/>
    <lineage>
        <taxon>Bacteria</taxon>
        <taxon>Pseudomonadati</taxon>
        <taxon>Pseudomonadota</taxon>
        <taxon>Gammaproteobacteria</taxon>
        <taxon>Alteromonadales</taxon>
        <taxon>Shewanellaceae</taxon>
        <taxon>Shewanella</taxon>
    </lineage>
</organism>
<evidence type="ECO:0000256" key="5">
    <source>
        <dbReference type="ARBA" id="ARBA00038253"/>
    </source>
</evidence>
<dbReference type="SUPFAM" id="SSF48452">
    <property type="entry name" value="TPR-like"/>
    <property type="match status" value="2"/>
</dbReference>
<name>A0ABT0NAX2_9GAMM</name>